<dbReference type="EMBL" id="JACHCA010000006">
    <property type="protein sequence ID" value="MBB6128541.1"/>
    <property type="molecule type" value="Genomic_DNA"/>
</dbReference>
<dbReference type="Proteomes" id="UP000541583">
    <property type="component" value="Unassembled WGS sequence"/>
</dbReference>
<protein>
    <submittedName>
        <fullName evidence="3">Uncharacterized protein</fullName>
    </submittedName>
</protein>
<accession>A0A1N6ZX18</accession>
<keyword evidence="1" id="KW-0472">Membrane</keyword>
<gene>
    <name evidence="3" type="ORF">HDF22_002662</name>
    <name evidence="2" type="ORF">HDF23_003107</name>
</gene>
<dbReference type="Proteomes" id="UP000548326">
    <property type="component" value="Unassembled WGS sequence"/>
</dbReference>
<dbReference type="RefSeq" id="WP_076373874.1">
    <property type="nucleotide sequence ID" value="NZ_FTMG01000006.1"/>
</dbReference>
<evidence type="ECO:0000256" key="1">
    <source>
        <dbReference type="SAM" id="Phobius"/>
    </source>
</evidence>
<keyword evidence="1" id="KW-1133">Transmembrane helix</keyword>
<feature type="transmembrane region" description="Helical" evidence="1">
    <location>
        <begin position="54"/>
        <end position="78"/>
    </location>
</feature>
<evidence type="ECO:0000313" key="2">
    <source>
        <dbReference type="EMBL" id="MBB6110351.1"/>
    </source>
</evidence>
<organism evidence="3 5">
    <name type="scientific">Mucilaginibacter lappiensis</name>
    <dbReference type="NCBI Taxonomy" id="354630"/>
    <lineage>
        <taxon>Bacteria</taxon>
        <taxon>Pseudomonadati</taxon>
        <taxon>Bacteroidota</taxon>
        <taxon>Sphingobacteriia</taxon>
        <taxon>Sphingobacteriales</taxon>
        <taxon>Sphingobacteriaceae</taxon>
        <taxon>Mucilaginibacter</taxon>
    </lineage>
</organism>
<keyword evidence="4" id="KW-1185">Reference proteome</keyword>
<sequence length="186" mass="20242">MKLIKIKKLGADIKHQAEKLADSGFKQIFVHIDQLKIKKGVDTMGLDKFINQCALMAAGSGAVAGSGGMITLIAGMPIDFANLITQQFRVTMAVMYYNKGSYQIEFNDFMGLVATSLRVEAGVAISKTMMEGIAEKFLMVLGTRTAERMIPVVGAVIGGTANYLFIKRMGEMVKKMQDNPVVIPID</sequence>
<proteinExistence type="predicted"/>
<dbReference type="AlphaFoldDB" id="A0A1N6ZX18"/>
<feature type="transmembrane region" description="Helical" evidence="1">
    <location>
        <begin position="149"/>
        <end position="166"/>
    </location>
</feature>
<name>A0A1N6ZX18_9SPHI</name>
<reference evidence="4 5" key="1">
    <citation type="submission" date="2020-08" db="EMBL/GenBank/DDBJ databases">
        <title>Genomic Encyclopedia of Type Strains, Phase IV (KMG-V): Genome sequencing to study the core and pangenomes of soil and plant-associated prokaryotes.</title>
        <authorList>
            <person name="Whitman W."/>
        </authorList>
    </citation>
    <scope>NUCLEOTIDE SEQUENCE [LARGE SCALE GENOMIC DNA]</scope>
    <source>
        <strain evidence="2 4">ANJLi2</strain>
        <strain evidence="3 5">MP601</strain>
    </source>
</reference>
<dbReference type="OrthoDB" id="792600at2"/>
<evidence type="ECO:0000313" key="4">
    <source>
        <dbReference type="Proteomes" id="UP000541583"/>
    </source>
</evidence>
<comment type="caution">
    <text evidence="3">The sequence shown here is derived from an EMBL/GenBank/DDBJ whole genome shotgun (WGS) entry which is preliminary data.</text>
</comment>
<evidence type="ECO:0000313" key="5">
    <source>
        <dbReference type="Proteomes" id="UP000548326"/>
    </source>
</evidence>
<dbReference type="EMBL" id="JACHCB010000007">
    <property type="protein sequence ID" value="MBB6110351.1"/>
    <property type="molecule type" value="Genomic_DNA"/>
</dbReference>
<evidence type="ECO:0000313" key="3">
    <source>
        <dbReference type="EMBL" id="MBB6128541.1"/>
    </source>
</evidence>
<keyword evidence="1" id="KW-0812">Transmembrane</keyword>